<dbReference type="InterPro" id="IPR003130">
    <property type="entry name" value="GED"/>
</dbReference>
<reference evidence="5" key="2">
    <citation type="submission" date="2015-06" db="UniProtKB">
        <authorList>
            <consortium name="EnsemblProtists"/>
        </authorList>
    </citation>
    <scope>IDENTIFICATION</scope>
    <source>
        <strain evidence="5">Pr102</strain>
    </source>
</reference>
<evidence type="ECO:0000313" key="6">
    <source>
        <dbReference type="Proteomes" id="UP000005238"/>
    </source>
</evidence>
<dbReference type="VEuPathDB" id="FungiDB:KRP23_10971"/>
<feature type="domain" description="Dynamin-type G" evidence="4">
    <location>
        <begin position="872"/>
        <end position="1155"/>
    </location>
</feature>
<dbReference type="SUPFAM" id="SSF52540">
    <property type="entry name" value="P-loop containing nucleoside triphosphate hydrolases"/>
    <property type="match status" value="1"/>
</dbReference>
<dbReference type="VEuPathDB" id="FungiDB:KRP22_11790"/>
<feature type="region of interest" description="Disordered" evidence="2">
    <location>
        <begin position="195"/>
        <end position="222"/>
    </location>
</feature>
<dbReference type="InterPro" id="IPR022812">
    <property type="entry name" value="Dynamin"/>
</dbReference>
<dbReference type="GO" id="GO:0003924">
    <property type="term" value="F:GTPase activity"/>
    <property type="evidence" value="ECO:0000318"/>
    <property type="project" value="GO_Central"/>
</dbReference>
<dbReference type="Pfam" id="PF00350">
    <property type="entry name" value="Dynamin_N"/>
    <property type="match status" value="1"/>
</dbReference>
<proteinExistence type="predicted"/>
<dbReference type="PROSITE" id="PS51388">
    <property type="entry name" value="GED"/>
    <property type="match status" value="1"/>
</dbReference>
<dbReference type="InterPro" id="IPR027417">
    <property type="entry name" value="P-loop_NTPase"/>
</dbReference>
<dbReference type="CDD" id="cd08771">
    <property type="entry name" value="DLP_1"/>
    <property type="match status" value="1"/>
</dbReference>
<dbReference type="STRING" id="164328.H3H7N3"/>
<dbReference type="VEuPathDB" id="FungiDB:KRP23_10973"/>
<dbReference type="HOGENOM" id="CLU_248201_0_0_1"/>
<evidence type="ECO:0000259" key="3">
    <source>
        <dbReference type="PROSITE" id="PS51388"/>
    </source>
</evidence>
<dbReference type="eggNOG" id="KOG0446">
    <property type="taxonomic scope" value="Eukaryota"/>
</dbReference>
<dbReference type="Gene3D" id="3.40.50.300">
    <property type="entry name" value="P-loop containing nucleotide triphosphate hydrolases"/>
    <property type="match status" value="1"/>
</dbReference>
<evidence type="ECO:0000256" key="2">
    <source>
        <dbReference type="SAM" id="MobiDB-lite"/>
    </source>
</evidence>
<evidence type="ECO:0008006" key="7">
    <source>
        <dbReference type="Google" id="ProtNLM"/>
    </source>
</evidence>
<dbReference type="InterPro" id="IPR001401">
    <property type="entry name" value="Dynamin_GTPase"/>
</dbReference>
<evidence type="ECO:0000259" key="4">
    <source>
        <dbReference type="PROSITE" id="PS51718"/>
    </source>
</evidence>
<dbReference type="GO" id="GO:0005525">
    <property type="term" value="F:GTP binding"/>
    <property type="evidence" value="ECO:0007669"/>
    <property type="project" value="InterPro"/>
</dbReference>
<dbReference type="PANTHER" id="PTHR11566">
    <property type="entry name" value="DYNAMIN"/>
    <property type="match status" value="1"/>
</dbReference>
<organism evidence="5 6">
    <name type="scientific">Phytophthora ramorum</name>
    <name type="common">Sudden oak death agent</name>
    <dbReference type="NCBI Taxonomy" id="164328"/>
    <lineage>
        <taxon>Eukaryota</taxon>
        <taxon>Sar</taxon>
        <taxon>Stramenopiles</taxon>
        <taxon>Oomycota</taxon>
        <taxon>Peronosporomycetes</taxon>
        <taxon>Peronosporales</taxon>
        <taxon>Peronosporaceae</taxon>
        <taxon>Phytophthora</taxon>
    </lineage>
</organism>
<dbReference type="PRINTS" id="PR00195">
    <property type="entry name" value="DYNAMIN"/>
</dbReference>
<dbReference type="PANTHER" id="PTHR11566:SF21">
    <property type="entry name" value="DYNAMIN RELATED PROTEIN 1, ISOFORM A"/>
    <property type="match status" value="1"/>
</dbReference>
<dbReference type="InterPro" id="IPR020850">
    <property type="entry name" value="GED_dom"/>
</dbReference>
<name>H3H7N3_PHYRM</name>
<keyword evidence="1" id="KW-0175">Coiled coil</keyword>
<dbReference type="VEuPathDB" id="FungiDB:KRP22_11788"/>
<dbReference type="VEuPathDB" id="FungiDB:KRP22_11791"/>
<accession>H3H7N3</accession>
<dbReference type="GO" id="GO:0005874">
    <property type="term" value="C:microtubule"/>
    <property type="evidence" value="ECO:0000318"/>
    <property type="project" value="GO_Central"/>
</dbReference>
<dbReference type="Gene3D" id="1.20.120.1240">
    <property type="entry name" value="Dynamin, middle domain"/>
    <property type="match status" value="1"/>
</dbReference>
<dbReference type="InterPro" id="IPR045063">
    <property type="entry name" value="Dynamin_N"/>
</dbReference>
<reference evidence="6" key="1">
    <citation type="journal article" date="2006" name="Science">
        <title>Phytophthora genome sequences uncover evolutionary origins and mechanisms of pathogenesis.</title>
        <authorList>
            <person name="Tyler B.M."/>
            <person name="Tripathy S."/>
            <person name="Zhang X."/>
            <person name="Dehal P."/>
            <person name="Jiang R.H."/>
            <person name="Aerts A."/>
            <person name="Arredondo F.D."/>
            <person name="Baxter L."/>
            <person name="Bensasson D."/>
            <person name="Beynon J.L."/>
            <person name="Chapman J."/>
            <person name="Damasceno C.M."/>
            <person name="Dorrance A.E."/>
            <person name="Dou D."/>
            <person name="Dickerman A.W."/>
            <person name="Dubchak I.L."/>
            <person name="Garbelotto M."/>
            <person name="Gijzen M."/>
            <person name="Gordon S.G."/>
            <person name="Govers F."/>
            <person name="Grunwald N.J."/>
            <person name="Huang W."/>
            <person name="Ivors K.L."/>
            <person name="Jones R.W."/>
            <person name="Kamoun S."/>
            <person name="Krampis K."/>
            <person name="Lamour K.H."/>
            <person name="Lee M.K."/>
            <person name="McDonald W.H."/>
            <person name="Medina M."/>
            <person name="Meijer H.J."/>
            <person name="Nordberg E.K."/>
            <person name="Maclean D.J."/>
            <person name="Ospina-Giraldo M.D."/>
            <person name="Morris P.F."/>
            <person name="Phuntumart V."/>
            <person name="Putnam N.H."/>
            <person name="Rash S."/>
            <person name="Rose J.K."/>
            <person name="Sakihama Y."/>
            <person name="Salamov A.A."/>
            <person name="Savidor A."/>
            <person name="Scheuring C.F."/>
            <person name="Smith B.M."/>
            <person name="Sobral B.W."/>
            <person name="Terry A."/>
            <person name="Torto-Alalibo T.A."/>
            <person name="Win J."/>
            <person name="Xu Z."/>
            <person name="Zhang H."/>
            <person name="Grigoriev I.V."/>
            <person name="Rokhsar D.S."/>
            <person name="Boore J.L."/>
        </authorList>
    </citation>
    <scope>NUCLEOTIDE SEQUENCE [LARGE SCALE GENOMIC DNA]</scope>
    <source>
        <strain evidence="6">Pr102</strain>
    </source>
</reference>
<dbReference type="InterPro" id="IPR030381">
    <property type="entry name" value="G_DYNAMIN_dom"/>
</dbReference>
<dbReference type="VEuPathDB" id="FungiDB:KRP23_10975"/>
<dbReference type="GO" id="GO:0008017">
    <property type="term" value="F:microtubule binding"/>
    <property type="evidence" value="ECO:0000318"/>
    <property type="project" value="GO_Central"/>
</dbReference>
<dbReference type="EnsemblProtists" id="Phyra86760">
    <property type="protein sequence ID" value="Phyra86760"/>
    <property type="gene ID" value="Phyra86760"/>
</dbReference>
<dbReference type="Proteomes" id="UP000005238">
    <property type="component" value="Unassembled WGS sequence"/>
</dbReference>
<sequence length="1511" mass="169108">MPATRKDGDQRFVFLDLDSLLACVSAHVLTHEAQFHTELARHSTDVALVPERLTVLLNDQHPARVQCWRGTYCANPNVAEARALEAVRSDGGVAIHWQLTQKGTPQHPTLEKMLTRHLAKLGAVNGAKKTLVLAVGALNKSLRSCVDAYLKAQWHVQLVTLDACYKKSNWTFEDGFDVKCMDKYLKKLLTGRHSRPEVERKVGSPTLRPRQRIGSSSSCGSPAKPFDGLSLEYFQEDRRAGMLDQEIGDIERRKTRLAALPTGKYALGNRQRHVFMNLDNVAGAVCNSQWLYQRIAGATSGYDVRLNFRALTDRVCGTDAAFVKCRLAAYRKMPRELALPLQEFDWAISALSPSSSGNKGLYYVLLDLLETTGSAKHKNTLVLVMGDGALGGSGADQKEATRELLAKFLEKNWFVEIHSWLHALNDWFLDMQEQYQYRVAVKPLDDAIHELVYLKQDEGDAWVPPVWHDPSGRQRGAADAIRANLQTPQSPRPPSAWASTAIPTTSLFPTTPFLSLEQKLEQKMKLEDEREDLLERLRKNQEALDALELEAWSMQICQQQELARVAQQASDKQLAIRMAQEEEMQLKLLQEKKSHEVEFGRRTLRIKVNKAIDVDKFELFLGTRVLDKQESVSQLASEVRRVVWKDLGLQACNDERAHPRRSVAFLNGGSLSWKHKLKDFVLKAFGKLRTRNNRDTDRATGTLAGNSVSPFSAGVAAGMLEPGIPVEVEVEYDSRYGFLLFVCFNFRIREKESSLAQQWRNCVEQLRDRLPFGGRTAPRPKRVPDEGACPRNETLLMEEELTNWFAMEMKQHGVIKSAESHSSTYPVEHTTSPSVLPFKMTKASKNNLFTHVKAQEERKLIDKLRDIGLGQYVELPQIAVMGDTSSGKSSLLSALSGVSFPSSDQLTTRCPTQLVLSRADTFRGSVRLVRFQSVSTGGDNSSDDGEEKEDLQRLEDVPDAITRLTKKLVDEGQYISDDQIVIEMSGPDLPNLTLTDLPGLVRTVGDHEDQSIIPRVRQMVDRYMQQERTVIIAVVPANVDMHNTEILQAAQEADPNGTRTIAVVTKVDLVDAGAELAVHELLLNKKKRMHLGYHAVKCRSQRELTKGTSIEKGVVNEATFLSGKHQVLAATDTGFVGSSEADTSQCWASEARLRATLRQKDLSFRVDIEATTADNVLGFGDSARLEKAAEGSKSDNQVDVGVGDSVLVQVGRQETMLCKVMETRGTDVLCDKLPHEWLGASRWSFTSDIAGSAQSHGSATLKQFILANRGDELAIFPSYRVFCSCVQRSVREWERPAMQLLEHYHTLTRSASLHLISMLLADCGTVRVKEFFEETTDRVLGVLKEAAQRELELLLQHEGRPYTQDQRLYDELDRLRRRALQARLEAALPPGDKHGLVSLAEVARVLGGISMGPFAMSSDDREALEIEVALRAYLEVASHRFVDVVPMKLNGLLLDAFVREMESELLGAATDEKVAELLQEDDDTAIRRQQLRNQLKVLQQGKRIIENSKCL</sequence>
<dbReference type="InParanoid" id="H3H7N3"/>
<keyword evidence="6" id="KW-1185">Reference proteome</keyword>
<feature type="coiled-coil region" evidence="1">
    <location>
        <begin position="516"/>
        <end position="592"/>
    </location>
</feature>
<protein>
    <recommendedName>
        <fullName evidence="7">GED domain-containing protein</fullName>
    </recommendedName>
</protein>
<dbReference type="EMBL" id="DS567154">
    <property type="status" value="NOT_ANNOTATED_CDS"/>
    <property type="molecule type" value="Genomic_DNA"/>
</dbReference>
<dbReference type="PROSITE" id="PS51718">
    <property type="entry name" value="G_DYNAMIN_2"/>
    <property type="match status" value="1"/>
</dbReference>
<dbReference type="GO" id="GO:0005737">
    <property type="term" value="C:cytoplasm"/>
    <property type="evidence" value="ECO:0000318"/>
    <property type="project" value="GO_Central"/>
</dbReference>
<feature type="domain" description="GED" evidence="3">
    <location>
        <begin position="1423"/>
        <end position="1511"/>
    </location>
</feature>
<dbReference type="Pfam" id="PF02212">
    <property type="entry name" value="GED"/>
    <property type="match status" value="1"/>
</dbReference>
<evidence type="ECO:0000256" key="1">
    <source>
        <dbReference type="SAM" id="Coils"/>
    </source>
</evidence>
<dbReference type="SMART" id="SM00302">
    <property type="entry name" value="GED"/>
    <property type="match status" value="1"/>
</dbReference>
<evidence type="ECO:0000313" key="5">
    <source>
        <dbReference type="EnsemblProtists" id="Phyra86760"/>
    </source>
</evidence>
<dbReference type="SMART" id="SM00053">
    <property type="entry name" value="DYNc"/>
    <property type="match status" value="1"/>
</dbReference>
<dbReference type="GO" id="GO:0016020">
    <property type="term" value="C:membrane"/>
    <property type="evidence" value="ECO:0000318"/>
    <property type="project" value="GO_Central"/>
</dbReference>